<dbReference type="InterPro" id="IPR012317">
    <property type="entry name" value="Poly(ADP-ribose)pol_cat_dom"/>
</dbReference>
<dbReference type="EMBL" id="KQ086349">
    <property type="protein sequence ID" value="KLO05182.1"/>
    <property type="molecule type" value="Genomic_DNA"/>
</dbReference>
<evidence type="ECO:0000259" key="2">
    <source>
        <dbReference type="Pfam" id="PF00644"/>
    </source>
</evidence>
<proteinExistence type="predicted"/>
<dbReference type="STRING" id="27342.A0A0H2R1G3"/>
<protein>
    <submittedName>
        <fullName evidence="3">ADP-ribosylation</fullName>
    </submittedName>
</protein>
<dbReference type="GO" id="GO:0003950">
    <property type="term" value="F:NAD+ poly-ADP-ribosyltransferase activity"/>
    <property type="evidence" value="ECO:0007669"/>
    <property type="project" value="InterPro"/>
</dbReference>
<evidence type="ECO:0000256" key="1">
    <source>
        <dbReference type="SAM" id="MobiDB-lite"/>
    </source>
</evidence>
<evidence type="ECO:0000313" key="3">
    <source>
        <dbReference type="EMBL" id="KLO05182.1"/>
    </source>
</evidence>
<accession>A0A0H2R1G3</accession>
<dbReference type="Gene3D" id="3.90.228.10">
    <property type="match status" value="1"/>
</dbReference>
<dbReference type="OrthoDB" id="9514740at2759"/>
<gene>
    <name evidence="3" type="ORF">SCHPADRAFT_911201</name>
</gene>
<dbReference type="Pfam" id="PF00644">
    <property type="entry name" value="PARP"/>
    <property type="match status" value="1"/>
</dbReference>
<organism evidence="3 4">
    <name type="scientific">Schizopora paradoxa</name>
    <dbReference type="NCBI Taxonomy" id="27342"/>
    <lineage>
        <taxon>Eukaryota</taxon>
        <taxon>Fungi</taxon>
        <taxon>Dikarya</taxon>
        <taxon>Basidiomycota</taxon>
        <taxon>Agaricomycotina</taxon>
        <taxon>Agaricomycetes</taxon>
        <taxon>Hymenochaetales</taxon>
        <taxon>Schizoporaceae</taxon>
        <taxon>Schizopora</taxon>
    </lineage>
</organism>
<dbReference type="InParanoid" id="A0A0H2R1G3"/>
<reference evidence="3 4" key="1">
    <citation type="submission" date="2015-04" db="EMBL/GenBank/DDBJ databases">
        <title>Complete genome sequence of Schizopora paradoxa KUC8140, a cosmopolitan wood degrader in East Asia.</title>
        <authorList>
            <consortium name="DOE Joint Genome Institute"/>
            <person name="Min B."/>
            <person name="Park H."/>
            <person name="Jang Y."/>
            <person name="Kim J.-J."/>
            <person name="Kim K.H."/>
            <person name="Pangilinan J."/>
            <person name="Lipzen A."/>
            <person name="Riley R."/>
            <person name="Grigoriev I.V."/>
            <person name="Spatafora J.W."/>
            <person name="Choi I.-G."/>
        </authorList>
    </citation>
    <scope>NUCLEOTIDE SEQUENCE [LARGE SCALE GENOMIC DNA]</scope>
    <source>
        <strain evidence="3 4">KUC8140</strain>
    </source>
</reference>
<dbReference type="SUPFAM" id="SSF56399">
    <property type="entry name" value="ADP-ribosylation"/>
    <property type="match status" value="1"/>
</dbReference>
<sequence>MDSSPNQRPSRRKGNGIALKSPSAQVDGLGKIRGCALRNCYRPAYVDALGVQGKYCSLLHKQAGQERCCLLCRRAPIEIGHFCSKTCALQARDQAPCLLVVPTTHNTFKDVRRQFKKSWRHTQKKCPHLRAVYKIVSSKKLNDDYEAYRTHIESQRNFVATGNSPGNERRRWHGTARECSLGDTGNVKPCFSQTCSLCGIIRSSFDVAFFGRKTGWGRFGRGIYTSSTSSKSDDYSQNNGQVQSQWKALLLNKVVVGRGHRLTQGDTTLTNPPIGFDSIIAEPGDSLNYDELVVYSNNAIKPSYLVMYE</sequence>
<dbReference type="AlphaFoldDB" id="A0A0H2R1G3"/>
<evidence type="ECO:0000313" key="4">
    <source>
        <dbReference type="Proteomes" id="UP000053477"/>
    </source>
</evidence>
<feature type="region of interest" description="Disordered" evidence="1">
    <location>
        <begin position="1"/>
        <end position="20"/>
    </location>
</feature>
<keyword evidence="4" id="KW-1185">Reference proteome</keyword>
<dbReference type="Proteomes" id="UP000053477">
    <property type="component" value="Unassembled WGS sequence"/>
</dbReference>
<name>A0A0H2R1G3_9AGAM</name>
<dbReference type="PANTHER" id="PTHR31681:SF3">
    <property type="entry name" value="OS04G0690100 PROTEIN"/>
    <property type="match status" value="1"/>
</dbReference>
<dbReference type="PANTHER" id="PTHR31681">
    <property type="entry name" value="C2H2-LIKE ZINC FINGER PROTEIN"/>
    <property type="match status" value="1"/>
</dbReference>
<feature type="domain" description="PARP catalytic" evidence="2">
    <location>
        <begin position="107"/>
        <end position="305"/>
    </location>
</feature>